<evidence type="ECO:0000259" key="2">
    <source>
        <dbReference type="SMART" id="SM00382"/>
    </source>
</evidence>
<gene>
    <name evidence="3" type="ordered locus">Taci_1349</name>
</gene>
<dbReference type="InterPro" id="IPR025158">
    <property type="entry name" value="Mg_chelat-rel_C"/>
</dbReference>
<evidence type="ECO:0000256" key="1">
    <source>
        <dbReference type="ARBA" id="ARBA00006354"/>
    </source>
</evidence>
<proteinExistence type="inferred from homology"/>
<accession>D1B6D9</accession>
<dbReference type="SUPFAM" id="SSF52540">
    <property type="entry name" value="P-loop containing nucleoside triphosphate hydrolases"/>
    <property type="match status" value="1"/>
</dbReference>
<dbReference type="InterPro" id="IPR000523">
    <property type="entry name" value="Mg_chelatse_chII-like_cat_dom"/>
</dbReference>
<dbReference type="Gene3D" id="3.40.50.300">
    <property type="entry name" value="P-loop containing nucleotide triphosphate hydrolases"/>
    <property type="match status" value="1"/>
</dbReference>
<dbReference type="EnsemblBacteria" id="ACZ19580">
    <property type="protein sequence ID" value="ACZ19580"/>
    <property type="gene ID" value="Taci_1349"/>
</dbReference>
<comment type="similarity">
    <text evidence="1">Belongs to the Mg-chelatase subunits D/I family. ComM subfamily.</text>
</comment>
<dbReference type="InterPro" id="IPR014721">
    <property type="entry name" value="Ribsml_uS5_D2-typ_fold_subgr"/>
</dbReference>
<reference evidence="3 4" key="1">
    <citation type="journal article" date="2009" name="Stand. Genomic Sci.">
        <title>Complete genome sequence of Thermanaerovibrio acidaminovorans type strain (Su883).</title>
        <authorList>
            <person name="Chovatia M."/>
            <person name="Sikorski J."/>
            <person name="Schroder M."/>
            <person name="Lapidus A."/>
            <person name="Nolan M."/>
            <person name="Tice H."/>
            <person name="Glavina Del Rio T."/>
            <person name="Copeland A."/>
            <person name="Cheng J.F."/>
            <person name="Lucas S."/>
            <person name="Chen F."/>
            <person name="Bruce D."/>
            <person name="Goodwin L."/>
            <person name="Pitluck S."/>
            <person name="Ivanova N."/>
            <person name="Mavromatis K."/>
            <person name="Ovchinnikova G."/>
            <person name="Pati A."/>
            <person name="Chen A."/>
            <person name="Palaniappan K."/>
            <person name="Land M."/>
            <person name="Hauser L."/>
            <person name="Chang Y.J."/>
            <person name="Jeffries C.D."/>
            <person name="Chain P."/>
            <person name="Saunders E."/>
            <person name="Detter J.C."/>
            <person name="Brettin T."/>
            <person name="Rohde M."/>
            <person name="Goker M."/>
            <person name="Spring S."/>
            <person name="Bristow J."/>
            <person name="Markowitz V."/>
            <person name="Hugenholtz P."/>
            <person name="Kyrpides N.C."/>
            <person name="Klenk H.P."/>
            <person name="Eisen J.A."/>
        </authorList>
    </citation>
    <scope>NUCLEOTIDE SEQUENCE [LARGE SCALE GENOMIC DNA]</scope>
    <source>
        <strain evidence="4">ATCC 49978 / DSM 6589 / Su883</strain>
    </source>
</reference>
<dbReference type="SMART" id="SM00382">
    <property type="entry name" value="AAA"/>
    <property type="match status" value="1"/>
</dbReference>
<dbReference type="InterPro" id="IPR003593">
    <property type="entry name" value="AAA+_ATPase"/>
</dbReference>
<keyword evidence="4" id="KW-1185">Reference proteome</keyword>
<dbReference type="Proteomes" id="UP000002030">
    <property type="component" value="Chromosome"/>
</dbReference>
<dbReference type="EMBL" id="CP001818">
    <property type="protein sequence ID" value="ACZ19580.1"/>
    <property type="molecule type" value="Genomic_DNA"/>
</dbReference>
<dbReference type="NCBIfam" id="TIGR00368">
    <property type="entry name" value="YifB family Mg chelatase-like AAA ATPase"/>
    <property type="match status" value="1"/>
</dbReference>
<dbReference type="Pfam" id="PF13335">
    <property type="entry name" value="Mg_chelatase_C"/>
    <property type="match status" value="1"/>
</dbReference>
<dbReference type="SUPFAM" id="SSF54211">
    <property type="entry name" value="Ribosomal protein S5 domain 2-like"/>
    <property type="match status" value="1"/>
</dbReference>
<dbReference type="OrthoDB" id="9813147at2"/>
<dbReference type="AlphaFoldDB" id="D1B6D9"/>
<dbReference type="PANTHER" id="PTHR32039:SF7">
    <property type="entry name" value="COMPETENCE PROTEIN COMM"/>
    <property type="match status" value="1"/>
</dbReference>
<dbReference type="InterPro" id="IPR045006">
    <property type="entry name" value="CHLI-like"/>
</dbReference>
<dbReference type="InterPro" id="IPR027417">
    <property type="entry name" value="P-loop_NTPase"/>
</dbReference>
<evidence type="ECO:0000313" key="4">
    <source>
        <dbReference type="Proteomes" id="UP000002030"/>
    </source>
</evidence>
<organism evidence="3 4">
    <name type="scientific">Thermanaerovibrio acidaminovorans (strain ATCC 49978 / DSM 6589 / Su883)</name>
    <name type="common">Selenomonas acidaminovorans</name>
    <dbReference type="NCBI Taxonomy" id="525903"/>
    <lineage>
        <taxon>Bacteria</taxon>
        <taxon>Thermotogati</taxon>
        <taxon>Synergistota</taxon>
        <taxon>Synergistia</taxon>
        <taxon>Synergistales</taxon>
        <taxon>Synergistaceae</taxon>
        <taxon>Thermanaerovibrio</taxon>
    </lineage>
</organism>
<dbReference type="KEGG" id="tai:Taci_1349"/>
<dbReference type="Pfam" id="PF01078">
    <property type="entry name" value="Mg_chelatase"/>
    <property type="match status" value="1"/>
</dbReference>
<dbReference type="GO" id="GO:0005524">
    <property type="term" value="F:ATP binding"/>
    <property type="evidence" value="ECO:0007669"/>
    <property type="project" value="InterPro"/>
</dbReference>
<feature type="domain" description="AAA+ ATPase" evidence="2">
    <location>
        <begin position="208"/>
        <end position="388"/>
    </location>
</feature>
<dbReference type="PATRIC" id="fig|525903.6.peg.1350"/>
<dbReference type="STRING" id="525903.Taci_1349"/>
<dbReference type="InterPro" id="IPR020568">
    <property type="entry name" value="Ribosomal_Su5_D2-typ_SF"/>
</dbReference>
<dbReference type="Gene3D" id="3.30.230.10">
    <property type="match status" value="1"/>
</dbReference>
<dbReference type="PANTHER" id="PTHR32039">
    <property type="entry name" value="MAGNESIUM-CHELATASE SUBUNIT CHLI"/>
    <property type="match status" value="1"/>
</dbReference>
<dbReference type="eggNOG" id="COG0606">
    <property type="taxonomic scope" value="Bacteria"/>
</dbReference>
<sequence>MPLSRSMGVTLRGIEAVPVEVEVQVTGGLFAINVVGLPDASVREARERVRGALKSLGVSLRGRVTVNLAPAEVPKEGALLDLPMALAMMDASGMSLPLEGSLFIGELSLDGRLRPVRGAIPAAVLAARLGLPLILPAESAREAAMVREARVFGASTLSQVVSHLKGERVLEQAVSPEVEDPGGDVPVDLRDVRGQAAAKRALEVAAAGHHNLLMVGPPGSGKTMLARALKGLLPPLDDREMIEVLSVHSVAGLPVRSCRERPFRPVHPTASTVAICGGGSSLRPGEVSLAHRGVLFLDELPEFQRDVLEALRGPLEDGVIRVSRASGTVEYPARVLLVCSANPCPCGYLGDPEGRCRCSLGDVRRYRRRISGPILDRMDMRLEVPRVPAAELIDAPSGGEDSRMVRSRVLAARRIQADRWGPLGYLCNSEVPEGILRRHVRLTGDAKEILKGAIGAFRLSGRGLSRVIRLSRTVADLEGSPSVEGRHVGEALSYRSLEEVG</sequence>
<evidence type="ECO:0000313" key="3">
    <source>
        <dbReference type="EMBL" id="ACZ19580.1"/>
    </source>
</evidence>
<dbReference type="Pfam" id="PF13541">
    <property type="entry name" value="ChlI"/>
    <property type="match status" value="1"/>
</dbReference>
<protein>
    <submittedName>
        <fullName evidence="3">Mg chelatase, subunit ChlI</fullName>
    </submittedName>
</protein>
<dbReference type="HOGENOM" id="CLU_026145_1_1_0"/>
<name>D1B6D9_THEAS</name>
<dbReference type="InterPro" id="IPR004482">
    <property type="entry name" value="Mg_chelat-rel"/>
</dbReference>